<feature type="compositionally biased region" description="Basic and acidic residues" evidence="2">
    <location>
        <begin position="90"/>
        <end position="100"/>
    </location>
</feature>
<accession>A0A6A6ZMM6</accession>
<keyword evidence="1" id="KW-0175">Coiled coil</keyword>
<feature type="compositionally biased region" description="Low complexity" evidence="2">
    <location>
        <begin position="517"/>
        <end position="528"/>
    </location>
</feature>
<feature type="region of interest" description="Disordered" evidence="2">
    <location>
        <begin position="219"/>
        <end position="308"/>
    </location>
</feature>
<feature type="compositionally biased region" description="Acidic residues" evidence="2">
    <location>
        <begin position="55"/>
        <end position="72"/>
    </location>
</feature>
<feature type="compositionally biased region" description="Low complexity" evidence="2">
    <location>
        <begin position="15"/>
        <end position="33"/>
    </location>
</feature>
<feature type="region of interest" description="Disordered" evidence="2">
    <location>
        <begin position="1"/>
        <end position="100"/>
    </location>
</feature>
<evidence type="ECO:0000313" key="3">
    <source>
        <dbReference type="EMBL" id="KAF2821507.1"/>
    </source>
</evidence>
<feature type="region of interest" description="Disordered" evidence="2">
    <location>
        <begin position="857"/>
        <end position="880"/>
    </location>
</feature>
<dbReference type="EMBL" id="MU006237">
    <property type="protein sequence ID" value="KAF2821507.1"/>
    <property type="molecule type" value="Genomic_DNA"/>
</dbReference>
<keyword evidence="4" id="KW-1185">Reference proteome</keyword>
<proteinExistence type="predicted"/>
<evidence type="ECO:0000256" key="1">
    <source>
        <dbReference type="SAM" id="Coils"/>
    </source>
</evidence>
<feature type="compositionally biased region" description="Polar residues" evidence="2">
    <location>
        <begin position="1"/>
        <end position="14"/>
    </location>
</feature>
<reference evidence="3" key="1">
    <citation type="journal article" date="2020" name="Stud. Mycol.">
        <title>101 Dothideomycetes genomes: a test case for predicting lifestyles and emergence of pathogens.</title>
        <authorList>
            <person name="Haridas S."/>
            <person name="Albert R."/>
            <person name="Binder M."/>
            <person name="Bloem J."/>
            <person name="Labutti K."/>
            <person name="Salamov A."/>
            <person name="Andreopoulos B."/>
            <person name="Baker S."/>
            <person name="Barry K."/>
            <person name="Bills G."/>
            <person name="Bluhm B."/>
            <person name="Cannon C."/>
            <person name="Castanera R."/>
            <person name="Culley D."/>
            <person name="Daum C."/>
            <person name="Ezra D."/>
            <person name="Gonzalez J."/>
            <person name="Henrissat B."/>
            <person name="Kuo A."/>
            <person name="Liang C."/>
            <person name="Lipzen A."/>
            <person name="Lutzoni F."/>
            <person name="Magnuson J."/>
            <person name="Mondo S."/>
            <person name="Nolan M."/>
            <person name="Ohm R."/>
            <person name="Pangilinan J."/>
            <person name="Park H.-J."/>
            <person name="Ramirez L."/>
            <person name="Alfaro M."/>
            <person name="Sun H."/>
            <person name="Tritt A."/>
            <person name="Yoshinaga Y."/>
            <person name="Zwiers L.-H."/>
            <person name="Turgeon B."/>
            <person name="Goodwin S."/>
            <person name="Spatafora J."/>
            <person name="Crous P."/>
            <person name="Grigoriev I."/>
        </authorList>
    </citation>
    <scope>NUCLEOTIDE SEQUENCE</scope>
    <source>
        <strain evidence="3">CBS 113818</strain>
    </source>
</reference>
<feature type="region of interest" description="Disordered" evidence="2">
    <location>
        <begin position="342"/>
        <end position="389"/>
    </location>
</feature>
<feature type="compositionally biased region" description="Basic and acidic residues" evidence="2">
    <location>
        <begin position="529"/>
        <end position="540"/>
    </location>
</feature>
<dbReference type="Gene3D" id="3.30.160.60">
    <property type="entry name" value="Classic Zinc Finger"/>
    <property type="match status" value="1"/>
</dbReference>
<sequence length="880" mass="97311">MDVSQAAQGGSQEILSPAAAAGSSSSPLSSPLSEVGPEHKLDTPDATSQIHQEDGSFEDDAEGDTENLEEDEAHNGASLLSSTMPTPAKEASDSDDDKKEFQCPHCDKLYDKEKSLKRHLGDKKSVCFRNRGDDAVEGPPQWACNRCRAPLAKRHTVERHIEGSCWKVCDGCTESNSENCDANVVEGACTNCVKAGKSSCTKHEGPVPGSAPVLLTAAPAVSHNEDHRIRSPTARRSKKRTKRKAVESPDASPQPKAKPKRIMRGVKKEKEPTRHSGGDAEEETPSEPDHGPGITVDNATPQRLPPAMVPSQPLRGHNHLLGHNLLPAFEPKLQSNRRIYQPQRQGHPSNGHGFSDLPPGPHPSHVLPSMPANNSMGVARGSQHAPTTREMLPRQGLWSQYGGEYGTGLQQLATVSDLRSSLNMGQNQLGSRAFAFGNARDSLPSNFRVHPDRPFNHMNPDEQPAFGISVPNSRGASRRSSMADVENFELPRGSAPHSRAQSRHSSVVFGQHSAPGSRVPSRQSSRQPSIERMRPRHGNDMDQSGGQNDEDEHSRLMVKLPLPRELKFKLALESASAEAVNPSSQPLCIRIHSNTYDSNGSAIFSILSMLANEPFGPRLEYYCQARGKRLNVDWKFIYKYPAPTDANLARRRYLDLAWNVTPAMVRDKEYPACAIKDGDTIYVVNRRTPIDPEADDIGTQLGVQRIYIRDGEMKIWQKRDINEAWYRHAEQTALTSRNENANLKNLISKMGNDHARLESQMAHLITRNAQLQNENAMLRQMRMQAPMVPQQRQSHQQMNLYMAHALAAQSSQYQGQTQNQFSSQNQMSAYGNYGAQQPQNAYSPYPPVHNYTAHDVRGEEGVHRPVEAHEGALGRDEDEE</sequence>
<feature type="compositionally biased region" description="Basic and acidic residues" evidence="2">
    <location>
        <begin position="266"/>
        <end position="278"/>
    </location>
</feature>
<feature type="compositionally biased region" description="Polar residues" evidence="2">
    <location>
        <begin position="470"/>
        <end position="480"/>
    </location>
</feature>
<gene>
    <name evidence="3" type="ORF">CC86DRAFT_105424</name>
</gene>
<dbReference type="AlphaFoldDB" id="A0A6A6ZMM6"/>
<name>A0A6A6ZMM6_9PLEO</name>
<evidence type="ECO:0000256" key="2">
    <source>
        <dbReference type="SAM" id="MobiDB-lite"/>
    </source>
</evidence>
<dbReference type="Proteomes" id="UP000799424">
    <property type="component" value="Unassembled WGS sequence"/>
</dbReference>
<feature type="region of interest" description="Disordered" evidence="2">
    <location>
        <begin position="456"/>
        <end position="552"/>
    </location>
</feature>
<evidence type="ECO:0000313" key="4">
    <source>
        <dbReference type="Proteomes" id="UP000799424"/>
    </source>
</evidence>
<feature type="coiled-coil region" evidence="1">
    <location>
        <begin position="740"/>
        <end position="781"/>
    </location>
</feature>
<protein>
    <submittedName>
        <fullName evidence="3">Uncharacterized protein</fullName>
    </submittedName>
</protein>
<dbReference type="OrthoDB" id="3799995at2759"/>
<organism evidence="3 4">
    <name type="scientific">Ophiobolus disseminans</name>
    <dbReference type="NCBI Taxonomy" id="1469910"/>
    <lineage>
        <taxon>Eukaryota</taxon>
        <taxon>Fungi</taxon>
        <taxon>Dikarya</taxon>
        <taxon>Ascomycota</taxon>
        <taxon>Pezizomycotina</taxon>
        <taxon>Dothideomycetes</taxon>
        <taxon>Pleosporomycetidae</taxon>
        <taxon>Pleosporales</taxon>
        <taxon>Pleosporineae</taxon>
        <taxon>Phaeosphaeriaceae</taxon>
        <taxon>Ophiobolus</taxon>
    </lineage>
</organism>
<feature type="compositionally biased region" description="Basic residues" evidence="2">
    <location>
        <begin position="233"/>
        <end position="243"/>
    </location>
</feature>